<feature type="compositionally biased region" description="Basic and acidic residues" evidence="1">
    <location>
        <begin position="22"/>
        <end position="53"/>
    </location>
</feature>
<feature type="transmembrane region" description="Helical" evidence="2">
    <location>
        <begin position="82"/>
        <end position="99"/>
    </location>
</feature>
<feature type="region of interest" description="Disordered" evidence="1">
    <location>
        <begin position="20"/>
        <end position="53"/>
    </location>
</feature>
<dbReference type="EMBL" id="JBJQOH010000001">
    <property type="protein sequence ID" value="KAL3699877.1"/>
    <property type="molecule type" value="Genomic_DNA"/>
</dbReference>
<dbReference type="Proteomes" id="UP001633002">
    <property type="component" value="Unassembled WGS sequence"/>
</dbReference>
<feature type="transmembrane region" description="Helical" evidence="2">
    <location>
        <begin position="120"/>
        <end position="139"/>
    </location>
</feature>
<keyword evidence="4" id="KW-1185">Reference proteome</keyword>
<feature type="transmembrane region" description="Helical" evidence="2">
    <location>
        <begin position="167"/>
        <end position="186"/>
    </location>
</feature>
<keyword evidence="2" id="KW-0812">Transmembrane</keyword>
<proteinExistence type="predicted"/>
<organism evidence="3 4">
    <name type="scientific">Riccia sorocarpa</name>
    <dbReference type="NCBI Taxonomy" id="122646"/>
    <lineage>
        <taxon>Eukaryota</taxon>
        <taxon>Viridiplantae</taxon>
        <taxon>Streptophyta</taxon>
        <taxon>Embryophyta</taxon>
        <taxon>Marchantiophyta</taxon>
        <taxon>Marchantiopsida</taxon>
        <taxon>Marchantiidae</taxon>
        <taxon>Marchantiales</taxon>
        <taxon>Ricciaceae</taxon>
        <taxon>Riccia</taxon>
    </lineage>
</organism>
<evidence type="ECO:0000256" key="1">
    <source>
        <dbReference type="SAM" id="MobiDB-lite"/>
    </source>
</evidence>
<keyword evidence="2" id="KW-0472">Membrane</keyword>
<sequence length="200" mass="22565">MDVIVILLFTTPSLEYLPTSARRGEKSQNRGVKREREASELGRDPQSQRRGRSEFAAVQQEWRKIYEEMAEGRLLGQEGPSPVIPIVILGIVGVMLSLSNMFEVDPNYMQETLESIQSHFFLGALLIPVCILLIIQAVGMPSTNMVGPPVSFIPIVQSLMQDPTTSLFLFAVILCLLVAIPFHNYIHAPWQTPAYYDRRY</sequence>
<accession>A0ABD3IAY9</accession>
<comment type="caution">
    <text evidence="3">The sequence shown here is derived from an EMBL/GenBank/DDBJ whole genome shotgun (WGS) entry which is preliminary data.</text>
</comment>
<evidence type="ECO:0000313" key="4">
    <source>
        <dbReference type="Proteomes" id="UP001633002"/>
    </source>
</evidence>
<reference evidence="3 4" key="1">
    <citation type="submission" date="2024-09" db="EMBL/GenBank/DDBJ databases">
        <title>Chromosome-scale assembly of Riccia sorocarpa.</title>
        <authorList>
            <person name="Paukszto L."/>
        </authorList>
    </citation>
    <scope>NUCLEOTIDE SEQUENCE [LARGE SCALE GENOMIC DNA]</scope>
    <source>
        <strain evidence="3">LP-2024</strain>
        <tissue evidence="3">Aerial parts of the thallus</tissue>
    </source>
</reference>
<evidence type="ECO:0000313" key="3">
    <source>
        <dbReference type="EMBL" id="KAL3699877.1"/>
    </source>
</evidence>
<name>A0ABD3IAY9_9MARC</name>
<protein>
    <submittedName>
        <fullName evidence="3">Uncharacterized protein</fullName>
    </submittedName>
</protein>
<keyword evidence="2" id="KW-1133">Transmembrane helix</keyword>
<dbReference type="AlphaFoldDB" id="A0ABD3IAY9"/>
<evidence type="ECO:0000256" key="2">
    <source>
        <dbReference type="SAM" id="Phobius"/>
    </source>
</evidence>
<gene>
    <name evidence="3" type="ORF">R1sor_017899</name>
</gene>